<protein>
    <submittedName>
        <fullName evidence="1">Uncharacterized protein</fullName>
    </submittedName>
</protein>
<keyword evidence="2" id="KW-1185">Reference proteome</keyword>
<dbReference type="EMBL" id="SKBM01000059">
    <property type="protein sequence ID" value="TCZ51101.1"/>
    <property type="molecule type" value="Genomic_DNA"/>
</dbReference>
<sequence length="168" mass="18448">MAQAAQINPRILSWARETAGLSLEEAAEKLAQAERGERAVPTGMLEKAVAVYRRPLIAFYLPEPPRRAPKTEDFRTVARAPSPRGDAMLDALVRDVRARQQLLKDALLDDEEFEPLPFVATSTMSEGAPAIAAKIRKTLGVTQADQRRAANNTTLFKLLRAATERAGI</sequence>
<dbReference type="InterPro" id="IPR052345">
    <property type="entry name" value="Rad_response_metalloprotease"/>
</dbReference>
<comment type="caution">
    <text evidence="1">The sequence shown here is derived from an EMBL/GenBank/DDBJ whole genome shotgun (WGS) entry which is preliminary data.</text>
</comment>
<organism evidence="1 2">
    <name type="scientific">Roseicella aquatilis</name>
    <dbReference type="NCBI Taxonomy" id="2527868"/>
    <lineage>
        <taxon>Bacteria</taxon>
        <taxon>Pseudomonadati</taxon>
        <taxon>Pseudomonadota</taxon>
        <taxon>Alphaproteobacteria</taxon>
        <taxon>Acetobacterales</taxon>
        <taxon>Roseomonadaceae</taxon>
        <taxon>Roseicella</taxon>
    </lineage>
</organism>
<dbReference type="RefSeq" id="WP_132297671.1">
    <property type="nucleotide sequence ID" value="NZ_SKBM01000059.1"/>
</dbReference>
<proteinExistence type="predicted"/>
<dbReference type="PANTHER" id="PTHR43236:SF2">
    <property type="entry name" value="BLL0069 PROTEIN"/>
    <property type="match status" value="1"/>
</dbReference>
<name>A0A4R4D3N9_9PROT</name>
<evidence type="ECO:0000313" key="1">
    <source>
        <dbReference type="EMBL" id="TCZ51101.1"/>
    </source>
</evidence>
<dbReference type="PANTHER" id="PTHR43236">
    <property type="entry name" value="ANTITOXIN HIGA1"/>
    <property type="match status" value="1"/>
</dbReference>
<dbReference type="AlphaFoldDB" id="A0A4R4D3N9"/>
<accession>A0A4R4D3N9</accession>
<reference evidence="1 2" key="1">
    <citation type="submission" date="2019-03" db="EMBL/GenBank/DDBJ databases">
        <title>Paracraurococcus aquatilis NE82 genome sequence.</title>
        <authorList>
            <person name="Zhao Y."/>
            <person name="Du Z."/>
        </authorList>
    </citation>
    <scope>NUCLEOTIDE SEQUENCE [LARGE SCALE GENOMIC DNA]</scope>
    <source>
        <strain evidence="1 2">NE82</strain>
    </source>
</reference>
<gene>
    <name evidence="1" type="ORF">EXY23_27040</name>
</gene>
<dbReference type="OrthoDB" id="9796786at2"/>
<dbReference type="Proteomes" id="UP000295023">
    <property type="component" value="Unassembled WGS sequence"/>
</dbReference>
<evidence type="ECO:0000313" key="2">
    <source>
        <dbReference type="Proteomes" id="UP000295023"/>
    </source>
</evidence>